<evidence type="ECO:0000256" key="3">
    <source>
        <dbReference type="SAM" id="SignalP"/>
    </source>
</evidence>
<dbReference type="Proteomes" id="UP001442841">
    <property type="component" value="Chromosome"/>
</dbReference>
<keyword evidence="2" id="KW-0812">Transmembrane</keyword>
<sequence length="241" mass="24264">MTVSVSARLAAALFGSTLLLAGASVPAYADAPTKGDIKIKAPGNSVVVPGIGDKPKVPGCEVVIEIHGYTVDKGTATVDFTAKDGDVQWVGQETIDLTSGSGETSNGSAEYTVTPEGVTRGEDGYLITVKVDGSVTGAETREFWLECQPTPATPAPGSETTPGGETTTELTGETNTGDSATTGDEVADTRATDGTPNGDKQIKKVNSGGTADASGLVFLGIAGIGLAAAAGFGLNKRRKQG</sequence>
<feature type="signal peptide" evidence="3">
    <location>
        <begin position="1"/>
        <end position="29"/>
    </location>
</feature>
<gene>
    <name evidence="4" type="ORF">AADG42_10260</name>
</gene>
<keyword evidence="2" id="KW-1133">Transmembrane helix</keyword>
<protein>
    <recommendedName>
        <fullName evidence="6">LPXTG cell wall anchor domain-containing protein</fullName>
    </recommendedName>
</protein>
<evidence type="ECO:0000313" key="5">
    <source>
        <dbReference type="Proteomes" id="UP001442841"/>
    </source>
</evidence>
<keyword evidence="3" id="KW-0732">Signal</keyword>
<dbReference type="RefSeq" id="WP_425309118.1">
    <property type="nucleotide sequence ID" value="NZ_CP154795.1"/>
</dbReference>
<proteinExistence type="predicted"/>
<organism evidence="4 5">
    <name type="scientific">Ammonicoccus fulvus</name>
    <dbReference type="NCBI Taxonomy" id="3138240"/>
    <lineage>
        <taxon>Bacteria</taxon>
        <taxon>Bacillati</taxon>
        <taxon>Actinomycetota</taxon>
        <taxon>Actinomycetes</taxon>
        <taxon>Propionibacteriales</taxon>
        <taxon>Propionibacteriaceae</taxon>
        <taxon>Ammonicoccus</taxon>
    </lineage>
</organism>
<feature type="transmembrane region" description="Helical" evidence="2">
    <location>
        <begin position="213"/>
        <end position="234"/>
    </location>
</feature>
<reference evidence="4 5" key="1">
    <citation type="submission" date="2024-04" db="EMBL/GenBank/DDBJ databases">
        <title>Isolation of an actinomycete strain from pig manure.</title>
        <authorList>
            <person name="Gong T."/>
            <person name="Yu Z."/>
            <person name="An M."/>
            <person name="Wei C."/>
            <person name="Yang W."/>
            <person name="Liu L."/>
        </authorList>
    </citation>
    <scope>NUCLEOTIDE SEQUENCE [LARGE SCALE GENOMIC DNA]</scope>
    <source>
        <strain evidence="4 5">ZF39</strain>
    </source>
</reference>
<feature type="chain" id="PRO_5046882524" description="LPXTG cell wall anchor domain-containing protein" evidence="3">
    <location>
        <begin position="30"/>
        <end position="241"/>
    </location>
</feature>
<evidence type="ECO:0008006" key="6">
    <source>
        <dbReference type="Google" id="ProtNLM"/>
    </source>
</evidence>
<keyword evidence="5" id="KW-1185">Reference proteome</keyword>
<keyword evidence="2" id="KW-0472">Membrane</keyword>
<evidence type="ECO:0000256" key="1">
    <source>
        <dbReference type="SAM" id="MobiDB-lite"/>
    </source>
</evidence>
<evidence type="ECO:0000256" key="2">
    <source>
        <dbReference type="SAM" id="Phobius"/>
    </source>
</evidence>
<dbReference type="EMBL" id="CP154795">
    <property type="protein sequence ID" value="XAN07664.1"/>
    <property type="molecule type" value="Genomic_DNA"/>
</dbReference>
<feature type="compositionally biased region" description="Polar residues" evidence="1">
    <location>
        <begin position="97"/>
        <end position="111"/>
    </location>
</feature>
<feature type="region of interest" description="Disordered" evidence="1">
    <location>
        <begin position="97"/>
        <end position="116"/>
    </location>
</feature>
<accession>A0ABZ3FNR0</accession>
<feature type="compositionally biased region" description="Low complexity" evidence="1">
    <location>
        <begin position="155"/>
        <end position="177"/>
    </location>
</feature>
<feature type="region of interest" description="Disordered" evidence="1">
    <location>
        <begin position="149"/>
        <end position="206"/>
    </location>
</feature>
<evidence type="ECO:0000313" key="4">
    <source>
        <dbReference type="EMBL" id="XAN07664.1"/>
    </source>
</evidence>
<name>A0ABZ3FNR0_9ACTN</name>